<accession>A0A3G9G2D0</accession>
<dbReference type="RefSeq" id="WP_126420026.1">
    <property type="nucleotide sequence ID" value="NZ_AP018827.1"/>
</dbReference>
<dbReference type="Proteomes" id="UP000278756">
    <property type="component" value="Chromosome 1"/>
</dbReference>
<organism evidence="1 2">
    <name type="scientific">Asticcacaulis excentricus</name>
    <dbReference type="NCBI Taxonomy" id="78587"/>
    <lineage>
        <taxon>Bacteria</taxon>
        <taxon>Pseudomonadati</taxon>
        <taxon>Pseudomonadota</taxon>
        <taxon>Alphaproteobacteria</taxon>
        <taxon>Caulobacterales</taxon>
        <taxon>Caulobacteraceae</taxon>
        <taxon>Asticcacaulis</taxon>
    </lineage>
</organism>
<evidence type="ECO:0000313" key="2">
    <source>
        <dbReference type="Proteomes" id="UP000278756"/>
    </source>
</evidence>
<reference evidence="2" key="2">
    <citation type="journal article" date="2017" name="Plant Physiol. Biochem.">
        <title>Differential oxidative and antioxidative response of duckweed Lemna minor toward plant growth promoting/inhibiting bacteria.</title>
        <authorList>
            <person name="Ishizawa H."/>
            <person name="Kuroda M."/>
            <person name="Morikawa M."/>
            <person name="Ike M."/>
        </authorList>
    </citation>
    <scope>NUCLEOTIDE SEQUENCE [LARGE SCALE GENOMIC DNA]</scope>
    <source>
        <strain evidence="2">M6</strain>
    </source>
</reference>
<sequence length="75" mass="8527">MGLNLYVGAHEIAEEIARNDPDFLIEILAKLRDEFDDAQDIHYTFASYPKSEHPKAHWFLTVLANAMGYTIHGGH</sequence>
<proteinExistence type="predicted"/>
<gene>
    <name evidence="1" type="ORF">EM6_0478</name>
</gene>
<name>A0A3G9G2D0_9CAUL</name>
<dbReference type="EMBL" id="AP018827">
    <property type="protein sequence ID" value="BBF79901.1"/>
    <property type="molecule type" value="Genomic_DNA"/>
</dbReference>
<dbReference type="AlphaFoldDB" id="A0A3G9G2D0"/>
<protein>
    <submittedName>
        <fullName evidence="1">Uncharacterized protein</fullName>
    </submittedName>
</protein>
<evidence type="ECO:0000313" key="1">
    <source>
        <dbReference type="EMBL" id="BBF79901.1"/>
    </source>
</evidence>
<reference evidence="2" key="1">
    <citation type="journal article" date="2017" name="Biotechnol. Biofuels">
        <title>Evaluation of environmental bacterial communities as a factor affecting the growth of duckweed Lemna minor.</title>
        <authorList>
            <person name="Ishizawa H."/>
            <person name="Kuroda M."/>
            <person name="Morikawa M."/>
            <person name="Ike M."/>
        </authorList>
    </citation>
    <scope>NUCLEOTIDE SEQUENCE [LARGE SCALE GENOMIC DNA]</scope>
    <source>
        <strain evidence="2">M6</strain>
    </source>
</reference>